<gene>
    <name evidence="1" type="ORF">HU718_021855</name>
</gene>
<reference evidence="1 2" key="2">
    <citation type="journal article" date="2021" name="Microorganisms">
        <title>The Ever-Expanding Pseudomonas Genus: Description of 43 New Species and Partition of the Pseudomonas putida Group.</title>
        <authorList>
            <person name="Girard L."/>
            <person name="Lood C."/>
            <person name="Hofte M."/>
            <person name="Vandamme P."/>
            <person name="Rokni-Zadeh H."/>
            <person name="van Noort V."/>
            <person name="Lavigne R."/>
            <person name="De Mot R."/>
        </authorList>
    </citation>
    <scope>NUCLEOTIDE SEQUENCE [LARGE SCALE GENOMIC DNA]</scope>
    <source>
        <strain evidence="1 2">ZA 5.3</strain>
    </source>
</reference>
<dbReference type="EMBL" id="CP077089">
    <property type="protein sequence ID" value="QXI04666.1"/>
    <property type="molecule type" value="Genomic_DNA"/>
</dbReference>
<accession>A0ABX8PUN1</accession>
<reference evidence="1 2" key="1">
    <citation type="journal article" date="2020" name="Microorganisms">
        <title>Reliable Identification of Environmental Pseudomonas Isolates Using the rpoD Gene.</title>
        <authorList>
            <consortium name="The Broad Institute Genome Sequencing Platform"/>
            <person name="Girard L."/>
            <person name="Lood C."/>
            <person name="Rokni-Zadeh H."/>
            <person name="van Noort V."/>
            <person name="Lavigne R."/>
            <person name="De Mot R."/>
        </authorList>
    </citation>
    <scope>NUCLEOTIDE SEQUENCE [LARGE SCALE GENOMIC DNA]</scope>
    <source>
        <strain evidence="1 2">ZA 5.3</strain>
    </source>
</reference>
<organism evidence="1 2">
    <name type="scientific">Pseudomonas tensinigenes</name>
    <dbReference type="NCBI Taxonomy" id="2745511"/>
    <lineage>
        <taxon>Bacteria</taxon>
        <taxon>Pseudomonadati</taxon>
        <taxon>Pseudomonadota</taxon>
        <taxon>Gammaproteobacteria</taxon>
        <taxon>Pseudomonadales</taxon>
        <taxon>Pseudomonadaceae</taxon>
        <taxon>Pseudomonas</taxon>
    </lineage>
</organism>
<proteinExistence type="predicted"/>
<keyword evidence="2" id="KW-1185">Reference proteome</keyword>
<dbReference type="RefSeq" id="WP_110720387.1">
    <property type="nucleotide sequence ID" value="NZ_CP077089.1"/>
</dbReference>
<evidence type="ECO:0000313" key="1">
    <source>
        <dbReference type="EMBL" id="QXI04666.1"/>
    </source>
</evidence>
<evidence type="ECO:0000313" key="2">
    <source>
        <dbReference type="Proteomes" id="UP000646386"/>
    </source>
</evidence>
<dbReference type="Proteomes" id="UP000646386">
    <property type="component" value="Chromosome"/>
</dbReference>
<protein>
    <submittedName>
        <fullName evidence="1">Uncharacterized protein</fullName>
    </submittedName>
</protein>
<name>A0ABX8PUN1_9PSED</name>
<sequence length="153" mass="17001">MKKYWLLPAIAIIAITTSMVYSMASIEKSKSVDGKVIFIDGTTISNLSYQPTDTEDKHKVVFFKLVPGTQAGLIFAIHLNDSNQKILINAGDFPLAKYCQGDKVLECRFPIPDKALEQSETLGIAAYAIPGQLIQIQEGRADWDDHRAIFPTR</sequence>